<evidence type="ECO:0000313" key="2">
    <source>
        <dbReference type="Proteomes" id="UP000286678"/>
    </source>
</evidence>
<evidence type="ECO:0000313" key="1">
    <source>
        <dbReference type="EMBL" id="RUO47333.1"/>
    </source>
</evidence>
<dbReference type="Pfam" id="PF07963">
    <property type="entry name" value="N_methyl"/>
    <property type="match status" value="1"/>
</dbReference>
<dbReference type="EMBL" id="PIPT01000006">
    <property type="protein sequence ID" value="RUO47333.1"/>
    <property type="molecule type" value="Genomic_DNA"/>
</dbReference>
<proteinExistence type="predicted"/>
<dbReference type="PROSITE" id="PS00409">
    <property type="entry name" value="PROKAR_NTER_METHYL"/>
    <property type="match status" value="1"/>
</dbReference>
<dbReference type="Proteomes" id="UP000286678">
    <property type="component" value="Unassembled WGS sequence"/>
</dbReference>
<organism evidence="1 2">
    <name type="scientific">Pseudidiomarina aquimaris</name>
    <dbReference type="NCBI Taxonomy" id="641841"/>
    <lineage>
        <taxon>Bacteria</taxon>
        <taxon>Pseudomonadati</taxon>
        <taxon>Pseudomonadota</taxon>
        <taxon>Gammaproteobacteria</taxon>
        <taxon>Alteromonadales</taxon>
        <taxon>Idiomarinaceae</taxon>
        <taxon>Pseudidiomarina</taxon>
    </lineage>
</organism>
<dbReference type="InterPro" id="IPR012902">
    <property type="entry name" value="N_methyl_site"/>
</dbReference>
<dbReference type="NCBIfam" id="TIGR02532">
    <property type="entry name" value="IV_pilin_GFxxxE"/>
    <property type="match status" value="1"/>
</dbReference>
<evidence type="ECO:0008006" key="3">
    <source>
        <dbReference type="Google" id="ProtNLM"/>
    </source>
</evidence>
<sequence>MMTRITVSTSQHKQKGMTLIEALVAAVLLGIILLGLTYALSRAIVSQRYTETQSLWLQETRENLQGVGLERICAQGETPQAVTNLPTNVAATAQCINADVEVSVPGLERTIASSRLQLTTANTAQNQSLFGGDGELLFTEN</sequence>
<comment type="caution">
    <text evidence="1">The sequence shown here is derived from an EMBL/GenBank/DDBJ whole genome shotgun (WGS) entry which is preliminary data.</text>
</comment>
<dbReference type="RefSeq" id="WP_126834120.1">
    <property type="nucleotide sequence ID" value="NZ_PIPT01000006.1"/>
</dbReference>
<protein>
    <recommendedName>
        <fullName evidence="3">Prepilin-type cleavage/methylation domain-containing protein</fullName>
    </recommendedName>
</protein>
<accession>A0A432XF25</accession>
<keyword evidence="2" id="KW-1185">Reference proteome</keyword>
<reference evidence="2" key="1">
    <citation type="journal article" date="2018" name="Front. Microbiol.">
        <title>Genome-Based Analysis Reveals the Taxonomy and Diversity of the Family Idiomarinaceae.</title>
        <authorList>
            <person name="Liu Y."/>
            <person name="Lai Q."/>
            <person name="Shao Z."/>
        </authorList>
    </citation>
    <scope>NUCLEOTIDE SEQUENCE [LARGE SCALE GENOMIC DNA]</scope>
    <source>
        <strain evidence="2">SW15</strain>
    </source>
</reference>
<name>A0A432XF25_9GAMM</name>
<gene>
    <name evidence="1" type="ORF">CWE21_09105</name>
</gene>
<dbReference type="OrthoDB" id="6241174at2"/>
<dbReference type="AlphaFoldDB" id="A0A432XF25"/>